<dbReference type="NCBIfam" id="TIGR04183">
    <property type="entry name" value="Por_Secre_tail"/>
    <property type="match status" value="1"/>
</dbReference>
<gene>
    <name evidence="2" type="ORF">SDC9_33360</name>
</gene>
<dbReference type="SUPFAM" id="SSF49373">
    <property type="entry name" value="Invasin/intimin cell-adhesion fragments"/>
    <property type="match status" value="1"/>
</dbReference>
<dbReference type="InterPro" id="IPR026444">
    <property type="entry name" value="Secre_tail"/>
</dbReference>
<organism evidence="2">
    <name type="scientific">bioreactor metagenome</name>
    <dbReference type="NCBI Taxonomy" id="1076179"/>
    <lineage>
        <taxon>unclassified sequences</taxon>
        <taxon>metagenomes</taxon>
        <taxon>ecological metagenomes</taxon>
    </lineage>
</organism>
<sequence length="1288" mass="137707">MRTMKTSYLSLLFLCLFAWNAFSTNVTITMNSISRTMTLAEKTSGLSVDTGEPAGYVYNFNVAPGTYVLTGFNTNNVSNGTIEIEIVDADEQTFAFTTITAGATNSGWVLGTDYTVNHISSSREGVVRVNTQGTSVTANRVTFLMLIGDSYYVDLIPNEARQAEGFLANHLMATVTSAAVNATGFIPVGYDYEITVPEEATLFVGRKFAHFVQFKEIEPKSFTYNAGKKVYQYFLANGQIYNYRVSQPGKLTNAGYFSMSQSLAPLEITEAMLNSGDPKRIDYDVKSNQGLNVGDILLNVNEKGHLKMNVNDKHRMLSMRSWQLTDNSVNNYFIEPDFHYTVINESGSPDNSVVTVDEKGVITAVGNGTAIVLVTYDAISLNASYTMGREWGAIWPENTGAFVVTVGDATSGIVSNIKINESLNAMTKKMAGDAVDAEHDVFYYLSSTEGYDYTFTPTGVESVTIAYPVIGVQTATYNGFSSEGVTANEDGSYTVRLKHGRNIVKMTSAGGLSEYQVFTAKPTNYLVKNLSNPNEQIQPGDEIAIVFSGLFHPANKLAGIYNMSAYVQFNGIPNGTSLILSANQYTFGSSESAQTVKLTVPSDWNPDVNLELQEGVIQVNGFGDPIGNHRNTSLDFGRSPNFTAVAHKTYFGSLPGVSVDVHETVYYTVNFTNLPEGALVTLYNNKKTVLTQMSENSYTLSFGTYTYEVACTGYKMLRGSFSISSQSPLSQDVQIQMDPIGTNGWDGTTTTQPAIVTIEESNTVGGTFEGMEGYYKISSGYELAWFSDRINNVSNTSSAVLINDIDLCNFAWTPIGASVTSKQFKGTFNGANKTVRGIYIDNALANQALLGYINAATVKNLTVAGNITSTADYVAGVVGRSTGASIIQNCHNQAVISGKTYVAGILAHSNAATLTIADCSNSGSVSATGSYCAGVLGMLTSGAAAYNSTFINLTNSGTITGTSYTSGLLASAGTAKLIENCNNTGAISGTNYVTGVSSYSYAQSGDVLINKCFNSGSITSTAASGYTGGIVGNQNLTSTNQIVVRNCYNTADIQGAGMIGGISGSMHASAVIENSYNVGVISASSGFAGSIKGVTAGIITNVYSLHDNYTDGATVKTTAEFASGEVAWLLGNAFGQNIDTDNLPVLNDAAVYKITYTNNLDAENGELYTNGNLPVMKRAGYTAKWLAGISGGEINEVSADAELYLQFTPDATTGAGNVKPEFTVYPNPFTDYLYIKSNRDQILKITSISGQVLLNVQVHEGVNRVDVSSLPKGTYILNRGSEVFKVVK</sequence>
<reference evidence="2" key="1">
    <citation type="submission" date="2019-08" db="EMBL/GenBank/DDBJ databases">
        <authorList>
            <person name="Kucharzyk K."/>
            <person name="Murdoch R.W."/>
            <person name="Higgins S."/>
            <person name="Loffler F."/>
        </authorList>
    </citation>
    <scope>NUCLEOTIDE SEQUENCE</scope>
</reference>
<accession>A0A644V7Q9</accession>
<dbReference type="Pfam" id="PF18962">
    <property type="entry name" value="Por_Secre_tail"/>
    <property type="match status" value="1"/>
</dbReference>
<dbReference type="Gene3D" id="2.60.40.1080">
    <property type="match status" value="1"/>
</dbReference>
<protein>
    <recommendedName>
        <fullName evidence="1">Secretion system C-terminal sorting domain-containing protein</fullName>
    </recommendedName>
</protein>
<dbReference type="InterPro" id="IPR008964">
    <property type="entry name" value="Invasin/intimin_cell_adhesion"/>
</dbReference>
<dbReference type="EMBL" id="VSSQ01000237">
    <property type="protein sequence ID" value="MPL87360.1"/>
    <property type="molecule type" value="Genomic_DNA"/>
</dbReference>
<comment type="caution">
    <text evidence="2">The sequence shown here is derived from an EMBL/GenBank/DDBJ whole genome shotgun (WGS) entry which is preliminary data.</text>
</comment>
<dbReference type="Gene3D" id="2.160.20.110">
    <property type="match status" value="2"/>
</dbReference>
<name>A0A644V7Q9_9ZZZZ</name>
<feature type="domain" description="Secretion system C-terminal sorting" evidence="1">
    <location>
        <begin position="1224"/>
        <end position="1282"/>
    </location>
</feature>
<evidence type="ECO:0000313" key="2">
    <source>
        <dbReference type="EMBL" id="MPL87360.1"/>
    </source>
</evidence>
<evidence type="ECO:0000259" key="1">
    <source>
        <dbReference type="Pfam" id="PF18962"/>
    </source>
</evidence>
<proteinExistence type="predicted"/>